<evidence type="ECO:0000256" key="1">
    <source>
        <dbReference type="ARBA" id="ARBA00006721"/>
    </source>
</evidence>
<organism evidence="5 6">
    <name type="scientific">Aspergillus tanneri</name>
    <dbReference type="NCBI Taxonomy" id="1220188"/>
    <lineage>
        <taxon>Eukaryota</taxon>
        <taxon>Fungi</taxon>
        <taxon>Dikarya</taxon>
        <taxon>Ascomycota</taxon>
        <taxon>Pezizomycotina</taxon>
        <taxon>Eurotiomycetes</taxon>
        <taxon>Eurotiomycetidae</taxon>
        <taxon>Eurotiales</taxon>
        <taxon>Aspergillaceae</taxon>
        <taxon>Aspergillus</taxon>
        <taxon>Aspergillus subgen. Circumdati</taxon>
    </lineage>
</organism>
<protein>
    <recommendedName>
        <fullName evidence="4">Glycosyl transferase family 25 domain-containing protein</fullName>
    </recommendedName>
</protein>
<accession>A0A4S3JBU0</accession>
<comment type="caution">
    <text evidence="5">The sequence shown here is derived from an EMBL/GenBank/DDBJ whole genome shotgun (WGS) entry which is preliminary data.</text>
</comment>
<dbReference type="AlphaFoldDB" id="A0A4S3JBU0"/>
<dbReference type="STRING" id="1220188.A0A4S3JBU0"/>
<evidence type="ECO:0000313" key="5">
    <source>
        <dbReference type="EMBL" id="THC91778.1"/>
    </source>
</evidence>
<dbReference type="VEuPathDB" id="FungiDB:EYZ11_008756"/>
<dbReference type="InterPro" id="IPR002654">
    <property type="entry name" value="Glyco_trans_25"/>
</dbReference>
<keyword evidence="2" id="KW-0328">Glycosyltransferase</keyword>
<comment type="similarity">
    <text evidence="1">Belongs to the glycosyltransferase 25 family.</text>
</comment>
<keyword evidence="3" id="KW-0808">Transferase</keyword>
<dbReference type="PANTHER" id="PTHR10730:SF53">
    <property type="entry name" value="GLYCOSYLTRANSFERASE 25 FAMILY MEMBER"/>
    <property type="match status" value="1"/>
</dbReference>
<evidence type="ECO:0000259" key="4">
    <source>
        <dbReference type="Pfam" id="PF01755"/>
    </source>
</evidence>
<proteinExistence type="inferred from homology"/>
<sequence length="383" mass="43412">MTRRNPLALKIFVAALCSYFVFSLILANTSAYHSTKGLLQAGHSRLYGSTFERINNETLGFEKVFAIGLKERTDKRDFLSLAASVSNIKIDWIDGVKPDSIVDKALPEKYNTSWYKPTVAACWRAHMNTLLEVVNNRYSTALILEDDADWDVTLRQQLREFARGVRTLTNNRDAPKQTPYGVNWDILWVGGCSAAPGKKETNIYAVPNDPTVAAVRHRRNIWGGPSEEWKKKHPEVPEDSTRYIFRAQTACCTYGYAVTYEGARRIIAQLSLDYLDQAVDNSMSDLCAGRKRDQIQCYGPYPNIIGTYKPAGYAWRGSDIENYNNEYHEASSQNTIYSTRLNIHRLIAGERTVYGQYSDPQDTWLKGEARIGEIEYPAGYLVP</sequence>
<name>A0A4S3JBU0_9EURO</name>
<reference evidence="5 6" key="1">
    <citation type="submission" date="2019-03" db="EMBL/GenBank/DDBJ databases">
        <title>The genome sequence of a newly discovered highly antifungal drug resistant Aspergillus species, Aspergillus tanneri NIH 1004.</title>
        <authorList>
            <person name="Mounaud S."/>
            <person name="Singh I."/>
            <person name="Joardar V."/>
            <person name="Pakala S."/>
            <person name="Pakala S."/>
            <person name="Venepally P."/>
            <person name="Hoover J."/>
            <person name="Nierman W."/>
            <person name="Chung J."/>
            <person name="Losada L."/>
        </authorList>
    </citation>
    <scope>NUCLEOTIDE SEQUENCE [LARGE SCALE GENOMIC DNA]</scope>
    <source>
        <strain evidence="5 6">NIH1004</strain>
    </source>
</reference>
<dbReference type="EMBL" id="SOSA01000385">
    <property type="protein sequence ID" value="THC91778.1"/>
    <property type="molecule type" value="Genomic_DNA"/>
</dbReference>
<dbReference type="CDD" id="cd06532">
    <property type="entry name" value="Glyco_transf_25"/>
    <property type="match status" value="1"/>
</dbReference>
<dbReference type="Pfam" id="PF01755">
    <property type="entry name" value="Glyco_transf_25"/>
    <property type="match status" value="1"/>
</dbReference>
<feature type="domain" description="Glycosyl transferase family 25" evidence="4">
    <location>
        <begin position="62"/>
        <end position="161"/>
    </location>
</feature>
<dbReference type="GO" id="GO:0016740">
    <property type="term" value="F:transferase activity"/>
    <property type="evidence" value="ECO:0007669"/>
    <property type="project" value="UniProtKB-KW"/>
</dbReference>
<evidence type="ECO:0000313" key="6">
    <source>
        <dbReference type="Proteomes" id="UP000308092"/>
    </source>
</evidence>
<dbReference type="Proteomes" id="UP000308092">
    <property type="component" value="Unassembled WGS sequence"/>
</dbReference>
<evidence type="ECO:0000256" key="3">
    <source>
        <dbReference type="ARBA" id="ARBA00022679"/>
    </source>
</evidence>
<dbReference type="PANTHER" id="PTHR10730">
    <property type="entry name" value="PROCOLLAGEN-LYSINE,2-OXOGLUTARATE 5-DIOXYGENASE/GLYCOSYLTRANSFERASE 25 FAMILY MEMBER"/>
    <property type="match status" value="1"/>
</dbReference>
<gene>
    <name evidence="5" type="ORF">EYZ11_008756</name>
</gene>
<keyword evidence="6" id="KW-1185">Reference proteome</keyword>
<dbReference type="InterPro" id="IPR050757">
    <property type="entry name" value="Collagen_mod_GT25"/>
</dbReference>
<evidence type="ECO:0000256" key="2">
    <source>
        <dbReference type="ARBA" id="ARBA00022676"/>
    </source>
</evidence>